<name>A0LML6_SYNFM</name>
<dbReference type="InterPro" id="IPR027417">
    <property type="entry name" value="P-loop_NTPase"/>
</dbReference>
<dbReference type="HOGENOM" id="CLU_025855_0_0_7"/>
<sequence>MNAKPEAIPTAESRPRQIGEFQQLRSRLLECIADVLALERSCTQPCAELREKVETNTFNLVVVGQFKRGKTYLINALMGADLLPVSVVPLTSIVTVLSYGEELRVKVFYNDGQVREADPLTLSEYVTEAGNPNNMKNVKEVIITYPSPYLKDGVRLIDTPGVGSVYVHNTDVAYRYLPKSDAALFLLSVDQPVSKAELEFLADVRQYSGRIFFLLNKIDHLTEDEIEKSIVFSRGALEEVLGGGVRVYPVSAKLALQGKLEGTAQTLKASRIEAFAEVLNEFLLREKGKVLLLSVANSLARTIARCRLEIELELQSILTPLEELQGKIARFDAKKEEIIRDKQDFDVLLDGEVDRLIRKKLDEDLAVLKKDLIPQMEEGFDRFHEEHRELSLKELSEALEKYVTEGIERAFLEWCEVEEETLAKEFESICSRFVTRANETVDELMKFSSQLFAIPFSASAPEPAWAGESGFYLKFRSEAVGLDLLTDSLTQVAPGYISDKFKKLKTFLYDFANRLIVSKRRRHMLETIEMQSGRLRFDFLSRIDRGRRRFRSEMMKRIDATMEGIGAAIALGMDLKSRGEKEVEALNAAHGAELARLEGTGRRLAEIIRQCEAM</sequence>
<dbReference type="Proteomes" id="UP000001784">
    <property type="component" value="Chromosome"/>
</dbReference>
<dbReference type="InterPro" id="IPR051943">
    <property type="entry name" value="TRAFAC_Dynamin-like_GTPase"/>
</dbReference>
<dbReference type="InParanoid" id="A0LML6"/>
<accession>A0LML6</accession>
<dbReference type="EMBL" id="CP000478">
    <property type="protein sequence ID" value="ABK18668.1"/>
    <property type="molecule type" value="Genomic_DNA"/>
</dbReference>
<evidence type="ECO:0000313" key="4">
    <source>
        <dbReference type="Proteomes" id="UP000001784"/>
    </source>
</evidence>
<dbReference type="InterPro" id="IPR045063">
    <property type="entry name" value="Dynamin_N"/>
</dbReference>
<dbReference type="KEGG" id="sfu:Sfum_3036"/>
<evidence type="ECO:0000313" key="3">
    <source>
        <dbReference type="EMBL" id="ABK18710.1"/>
    </source>
</evidence>
<dbReference type="Pfam" id="PF00350">
    <property type="entry name" value="Dynamin_N"/>
    <property type="match status" value="1"/>
</dbReference>
<feature type="domain" description="Dynamin N-terminal" evidence="1">
    <location>
        <begin position="60"/>
        <end position="217"/>
    </location>
</feature>
<proteinExistence type="predicted"/>
<dbReference type="EMBL" id="CP000478">
    <property type="protein sequence ID" value="ABK18710.1"/>
    <property type="molecule type" value="Genomic_DNA"/>
</dbReference>
<dbReference type="eggNOG" id="COG0699">
    <property type="taxonomic scope" value="Bacteria"/>
</dbReference>
<dbReference type="PANTHER" id="PTHR43681">
    <property type="entry name" value="TRANSMEMBRANE GTPASE FZO"/>
    <property type="match status" value="1"/>
</dbReference>
<dbReference type="KEGG" id="sfu:Sfum_2994"/>
<evidence type="ECO:0000313" key="2">
    <source>
        <dbReference type="EMBL" id="ABK18668.1"/>
    </source>
</evidence>
<dbReference type="PANTHER" id="PTHR43681:SF1">
    <property type="entry name" value="SARCALUMENIN"/>
    <property type="match status" value="1"/>
</dbReference>
<reference evidence="2 4" key="1">
    <citation type="submission" date="2006-10" db="EMBL/GenBank/DDBJ databases">
        <title>Complete sequence of Syntrophobacter fumaroxidans MPOB.</title>
        <authorList>
            <consortium name="US DOE Joint Genome Institute"/>
            <person name="Copeland A."/>
            <person name="Lucas S."/>
            <person name="Lapidus A."/>
            <person name="Barry K."/>
            <person name="Detter J.C."/>
            <person name="Glavina del Rio T."/>
            <person name="Hammon N."/>
            <person name="Israni S."/>
            <person name="Pitluck S."/>
            <person name="Goltsman E.G."/>
            <person name="Martinez M."/>
            <person name="Schmutz J."/>
            <person name="Larimer F."/>
            <person name="Land M."/>
            <person name="Hauser L."/>
            <person name="Kyrpides N."/>
            <person name="Kim E."/>
            <person name="Boone D.R."/>
            <person name="Brockman F."/>
            <person name="Culley D."/>
            <person name="Ferry J."/>
            <person name="Gunsalus R."/>
            <person name="McInerney M.J."/>
            <person name="Morrison M."/>
            <person name="Plugge C."/>
            <person name="Rohlin L."/>
            <person name="Scholten J."/>
            <person name="Sieber J."/>
            <person name="Stams A.J.M."/>
            <person name="Worm P."/>
            <person name="Henstra A.M."/>
            <person name="Richardson P."/>
        </authorList>
    </citation>
    <scope>NUCLEOTIDE SEQUENCE [LARGE SCALE GENOMIC DNA]</scope>
    <source>
        <strain evidence="4">DSM 10017 / MPOB</strain>
        <strain evidence="2">MPOB</strain>
    </source>
</reference>
<evidence type="ECO:0000259" key="1">
    <source>
        <dbReference type="Pfam" id="PF00350"/>
    </source>
</evidence>
<protein>
    <submittedName>
        <fullName evidence="2">Dynamin family protein</fullName>
    </submittedName>
</protein>
<dbReference type="Gene3D" id="3.40.50.300">
    <property type="entry name" value="P-loop containing nucleotide triphosphate hydrolases"/>
    <property type="match status" value="1"/>
</dbReference>
<dbReference type="CDD" id="cd09912">
    <property type="entry name" value="DLP_2"/>
    <property type="match status" value="1"/>
</dbReference>
<organism evidence="2 4">
    <name type="scientific">Syntrophobacter fumaroxidans (strain DSM 10017 / MPOB)</name>
    <dbReference type="NCBI Taxonomy" id="335543"/>
    <lineage>
        <taxon>Bacteria</taxon>
        <taxon>Pseudomonadati</taxon>
        <taxon>Thermodesulfobacteriota</taxon>
        <taxon>Syntrophobacteria</taxon>
        <taxon>Syntrophobacterales</taxon>
        <taxon>Syntrophobacteraceae</taxon>
        <taxon>Syntrophobacter</taxon>
    </lineage>
</organism>
<gene>
    <name evidence="2" type="ordered locus">Sfum_2994</name>
    <name evidence="3" type="ordered locus">Sfum_3036</name>
</gene>
<dbReference type="AlphaFoldDB" id="A0LML6"/>
<keyword evidence="4" id="KW-1185">Reference proteome</keyword>
<dbReference type="SUPFAM" id="SSF52540">
    <property type="entry name" value="P-loop containing nucleoside triphosphate hydrolases"/>
    <property type="match status" value="1"/>
</dbReference>
<dbReference type="RefSeq" id="WP_011699832.1">
    <property type="nucleotide sequence ID" value="NC_008554.1"/>
</dbReference>